<keyword evidence="4 10" id="KW-0812">Transmembrane</keyword>
<dbReference type="InterPro" id="IPR004117">
    <property type="entry name" value="7tm6_olfct_rcpt"/>
</dbReference>
<dbReference type="Pfam" id="PF02949">
    <property type="entry name" value="7tm_6"/>
    <property type="match status" value="1"/>
</dbReference>
<feature type="transmembrane region" description="Helical" evidence="10">
    <location>
        <begin position="193"/>
        <end position="212"/>
    </location>
</feature>
<proteinExistence type="evidence at transcript level"/>
<dbReference type="EMBL" id="KY964959">
    <property type="protein sequence ID" value="ASM47112.1"/>
    <property type="molecule type" value="mRNA"/>
</dbReference>
<evidence type="ECO:0000256" key="1">
    <source>
        <dbReference type="ARBA" id="ARBA00004651"/>
    </source>
</evidence>
<evidence type="ECO:0000256" key="3">
    <source>
        <dbReference type="ARBA" id="ARBA00022606"/>
    </source>
</evidence>
<feature type="region of interest" description="Disordered" evidence="11">
    <location>
        <begin position="247"/>
        <end position="267"/>
    </location>
</feature>
<evidence type="ECO:0000256" key="5">
    <source>
        <dbReference type="ARBA" id="ARBA00022725"/>
    </source>
</evidence>
<comment type="similarity">
    <text evidence="10">Belongs to the insect chemoreceptor superfamily. Heteromeric odorant receptor channel (TC 1.A.69) family.</text>
</comment>
<dbReference type="AlphaFoldDB" id="A0A221I0K4"/>
<dbReference type="GO" id="GO:0007165">
    <property type="term" value="P:signal transduction"/>
    <property type="evidence" value="ECO:0007669"/>
    <property type="project" value="UniProtKB-KW"/>
</dbReference>
<keyword evidence="6 10" id="KW-1133">Transmembrane helix</keyword>
<accession>A0A221I0K4</accession>
<evidence type="ECO:0000256" key="6">
    <source>
        <dbReference type="ARBA" id="ARBA00022989"/>
    </source>
</evidence>
<evidence type="ECO:0000313" key="12">
    <source>
        <dbReference type="EMBL" id="ASM47112.1"/>
    </source>
</evidence>
<evidence type="ECO:0000256" key="7">
    <source>
        <dbReference type="ARBA" id="ARBA00023136"/>
    </source>
</evidence>
<comment type="caution">
    <text evidence="10">Lacks conserved residue(s) required for the propagation of feature annotation.</text>
</comment>
<keyword evidence="3 10" id="KW-0716">Sensory transduction</keyword>
<comment type="subcellular location">
    <subcellularLocation>
        <location evidence="1 10">Cell membrane</location>
        <topology evidence="1 10">Multi-pass membrane protein</topology>
    </subcellularLocation>
</comment>
<keyword evidence="9 10" id="KW-0807">Transducer</keyword>
<keyword evidence="2" id="KW-1003">Cell membrane</keyword>
<organism evidence="12">
    <name type="scientific">Schistocerca gregaria</name>
    <name type="common">Desert locust</name>
    <name type="synonym">Gryllus gregarius</name>
    <dbReference type="NCBI Taxonomy" id="7010"/>
    <lineage>
        <taxon>Eukaryota</taxon>
        <taxon>Metazoa</taxon>
        <taxon>Ecdysozoa</taxon>
        <taxon>Arthropoda</taxon>
        <taxon>Hexapoda</taxon>
        <taxon>Insecta</taxon>
        <taxon>Pterygota</taxon>
        <taxon>Neoptera</taxon>
        <taxon>Polyneoptera</taxon>
        <taxon>Orthoptera</taxon>
        <taxon>Caelifera</taxon>
        <taxon>Acrididea</taxon>
        <taxon>Acridomorpha</taxon>
        <taxon>Acridoidea</taxon>
        <taxon>Acrididae</taxon>
        <taxon>Cyrtacanthacridinae</taxon>
        <taxon>Schistocerca</taxon>
    </lineage>
</organism>
<evidence type="ECO:0000256" key="10">
    <source>
        <dbReference type="RuleBase" id="RU351113"/>
    </source>
</evidence>
<feature type="transmembrane region" description="Helical" evidence="10">
    <location>
        <begin position="306"/>
        <end position="327"/>
    </location>
</feature>
<sequence>MAVLETFARQRLGATREPWDNVLRRNVKVLRFGGVWRPASKSGWRHCAFPLYFASVCGSLLNIITLDIVRSWLLWGDMTEVTFALVSAMTNVNGVFKMVHCFRHCETYSRLVSELNGLVELQRPYCEGNGDLMAAFRKACRRAARLTIGCLTYMNVLGQMWCVVPLVSHVPPGSRESPLPLVSLPGLHRENRGWYLFAYLVECHAVFYWNFASLGMDMFFASIMIQVTGQLNILNIRLTQLRQEGSTEDQAQLPRSTGFNLSRNDQHQQRSANDFTRMYSELCECVKHHQAILKYLEFLERVMSPVVLTQFLCSVVAVCVTLYQITFNPEGSGVIKCAMFLPIPALQIFVYCWCGHDIMEAGLSVSLAAYSCAWVGVGQRVTSALRIVMCRAQRPLQLTAGKVYPVNRDTFLSLINASYTFYTLLRQMRNR</sequence>
<protein>
    <recommendedName>
        <fullName evidence="10">Odorant receptor</fullName>
    </recommendedName>
</protein>
<dbReference type="GO" id="GO:0004984">
    <property type="term" value="F:olfactory receptor activity"/>
    <property type="evidence" value="ECO:0007669"/>
    <property type="project" value="InterPro"/>
</dbReference>
<dbReference type="PANTHER" id="PTHR21137:SF3">
    <property type="entry name" value="ODORANT RECEPTOR 30A-RELATED"/>
    <property type="match status" value="1"/>
</dbReference>
<reference evidence="12" key="1">
    <citation type="journal article" date="2017" name="Int. J. Biol. Sci.">
        <title>In Search For Pheromone Receptors: Certain Members Of The Odorant Receptor Family In The Desert Locust Schistocerca gregaria (Orthoptera: Acrididae) Are Co-expressed With SNMP1.</title>
        <authorList>
            <person name="Pregitzer P."/>
            <person name="Jiang X."/>
            <person name="Grosse-Wilde E."/>
            <person name="Breer H."/>
            <person name="Krieger J."/>
            <person name="Fleischer J."/>
        </authorList>
    </citation>
    <scope>NUCLEOTIDE SEQUENCE</scope>
    <source>
        <tissue evidence="12">Antennae</tissue>
    </source>
</reference>
<dbReference type="GO" id="GO:0005549">
    <property type="term" value="F:odorant binding"/>
    <property type="evidence" value="ECO:0007669"/>
    <property type="project" value="InterPro"/>
</dbReference>
<dbReference type="OrthoDB" id="7548151at2759"/>
<feature type="transmembrane region" description="Helical" evidence="10">
    <location>
        <begin position="49"/>
        <end position="69"/>
    </location>
</feature>
<dbReference type="PANTHER" id="PTHR21137">
    <property type="entry name" value="ODORANT RECEPTOR"/>
    <property type="match status" value="1"/>
</dbReference>
<evidence type="ECO:0000256" key="2">
    <source>
        <dbReference type="ARBA" id="ARBA00022475"/>
    </source>
</evidence>
<dbReference type="GO" id="GO:0005886">
    <property type="term" value="C:plasma membrane"/>
    <property type="evidence" value="ECO:0007669"/>
    <property type="project" value="UniProtKB-SubCell"/>
</dbReference>
<keyword evidence="5 10" id="KW-0552">Olfaction</keyword>
<gene>
    <name evidence="12" type="primary">OR42</name>
</gene>
<name>A0A221I0K4_SCHGR</name>
<evidence type="ECO:0000256" key="4">
    <source>
        <dbReference type="ARBA" id="ARBA00022692"/>
    </source>
</evidence>
<keyword evidence="7 10" id="KW-0472">Membrane</keyword>
<keyword evidence="8 10" id="KW-0675">Receptor</keyword>
<evidence type="ECO:0000256" key="9">
    <source>
        <dbReference type="ARBA" id="ARBA00023224"/>
    </source>
</evidence>
<evidence type="ECO:0000256" key="11">
    <source>
        <dbReference type="SAM" id="MobiDB-lite"/>
    </source>
</evidence>
<feature type="transmembrane region" description="Helical" evidence="10">
    <location>
        <begin position="333"/>
        <end position="354"/>
    </location>
</feature>
<evidence type="ECO:0000256" key="8">
    <source>
        <dbReference type="ARBA" id="ARBA00023170"/>
    </source>
</evidence>